<dbReference type="EMBL" id="JANPWB010000009">
    <property type="protein sequence ID" value="KAJ1151942.1"/>
    <property type="molecule type" value="Genomic_DNA"/>
</dbReference>
<feature type="region of interest" description="Disordered" evidence="1">
    <location>
        <begin position="42"/>
        <end position="64"/>
    </location>
</feature>
<evidence type="ECO:0000256" key="1">
    <source>
        <dbReference type="SAM" id="MobiDB-lite"/>
    </source>
</evidence>
<feature type="region of interest" description="Disordered" evidence="1">
    <location>
        <begin position="1"/>
        <end position="27"/>
    </location>
</feature>
<dbReference type="AlphaFoldDB" id="A0AAV7RJJ0"/>
<evidence type="ECO:0000313" key="3">
    <source>
        <dbReference type="Proteomes" id="UP001066276"/>
    </source>
</evidence>
<feature type="region of interest" description="Disordered" evidence="1">
    <location>
        <begin position="173"/>
        <end position="200"/>
    </location>
</feature>
<feature type="compositionally biased region" description="Gly residues" evidence="1">
    <location>
        <begin position="1"/>
        <end position="11"/>
    </location>
</feature>
<organism evidence="2 3">
    <name type="scientific">Pleurodeles waltl</name>
    <name type="common">Iberian ribbed newt</name>
    <dbReference type="NCBI Taxonomy" id="8319"/>
    <lineage>
        <taxon>Eukaryota</taxon>
        <taxon>Metazoa</taxon>
        <taxon>Chordata</taxon>
        <taxon>Craniata</taxon>
        <taxon>Vertebrata</taxon>
        <taxon>Euteleostomi</taxon>
        <taxon>Amphibia</taxon>
        <taxon>Batrachia</taxon>
        <taxon>Caudata</taxon>
        <taxon>Salamandroidea</taxon>
        <taxon>Salamandridae</taxon>
        <taxon>Pleurodelinae</taxon>
        <taxon>Pleurodeles</taxon>
    </lineage>
</organism>
<gene>
    <name evidence="2" type="ORF">NDU88_004721</name>
</gene>
<reference evidence="2" key="1">
    <citation type="journal article" date="2022" name="bioRxiv">
        <title>Sequencing and chromosome-scale assembly of the giantPleurodeles waltlgenome.</title>
        <authorList>
            <person name="Brown T."/>
            <person name="Elewa A."/>
            <person name="Iarovenko S."/>
            <person name="Subramanian E."/>
            <person name="Araus A.J."/>
            <person name="Petzold A."/>
            <person name="Susuki M."/>
            <person name="Suzuki K.-i.T."/>
            <person name="Hayashi T."/>
            <person name="Toyoda A."/>
            <person name="Oliveira C."/>
            <person name="Osipova E."/>
            <person name="Leigh N.D."/>
            <person name="Simon A."/>
            <person name="Yun M.H."/>
        </authorList>
    </citation>
    <scope>NUCLEOTIDE SEQUENCE</scope>
    <source>
        <strain evidence="2">20211129_DDA</strain>
        <tissue evidence="2">Liver</tissue>
    </source>
</reference>
<dbReference type="Proteomes" id="UP001066276">
    <property type="component" value="Chromosome 5"/>
</dbReference>
<evidence type="ECO:0000313" key="2">
    <source>
        <dbReference type="EMBL" id="KAJ1151942.1"/>
    </source>
</evidence>
<sequence length="302" mass="32327">MRRAGGMGSGLGHIKQRTGKLTERSRQLGGDAVQVQVQEGVGGAEGGGVANEWGSRVSSGEDLQTGGQEVEIRGTGFGPNWGGEGPFLFEWSDEEGQVGGEEDMVEDDGITLNVRPPLRTYGGIRSSKEGQVMVQAEGGDRVGVQSKGTGGVLEVVGGEDGLLLTDPLDFFQGEKSGSDEGDPGEPFVGSAPWDEEKPGPVRLAGAGHKVVVFRSGPRQRYRDASLEWVVHPPRVHGLGDLMYCRLEQVQAETENGHMTDENGWDENRTRQTHVGRGWTVAGLRREDGILGAGDWHARDDSN</sequence>
<keyword evidence="3" id="KW-1185">Reference proteome</keyword>
<protein>
    <submittedName>
        <fullName evidence="2">Uncharacterized protein</fullName>
    </submittedName>
</protein>
<name>A0AAV7RJJ0_PLEWA</name>
<proteinExistence type="predicted"/>
<comment type="caution">
    <text evidence="2">The sequence shown here is derived from an EMBL/GenBank/DDBJ whole genome shotgun (WGS) entry which is preliminary data.</text>
</comment>
<accession>A0AAV7RJJ0</accession>